<keyword evidence="4" id="KW-1185">Reference proteome</keyword>
<evidence type="ECO:0000313" key="4">
    <source>
        <dbReference type="Proteomes" id="UP000193570"/>
    </source>
</evidence>
<dbReference type="Proteomes" id="UP000193570">
    <property type="component" value="Unassembled WGS sequence"/>
</dbReference>
<feature type="transmembrane region" description="Helical" evidence="2">
    <location>
        <begin position="417"/>
        <end position="437"/>
    </location>
</feature>
<evidence type="ECO:0000256" key="2">
    <source>
        <dbReference type="SAM" id="Phobius"/>
    </source>
</evidence>
<protein>
    <recommendedName>
        <fullName evidence="5">O-Antigen ligase</fullName>
    </recommendedName>
</protein>
<organism evidence="3 4">
    <name type="scientific">Roseivivax jejudonensis</name>
    <dbReference type="NCBI Taxonomy" id="1529041"/>
    <lineage>
        <taxon>Bacteria</taxon>
        <taxon>Pseudomonadati</taxon>
        <taxon>Pseudomonadota</taxon>
        <taxon>Alphaproteobacteria</taxon>
        <taxon>Rhodobacterales</taxon>
        <taxon>Roseobacteraceae</taxon>
        <taxon>Roseivivax</taxon>
    </lineage>
</organism>
<evidence type="ECO:0008006" key="5">
    <source>
        <dbReference type="Google" id="ProtNLM"/>
    </source>
</evidence>
<dbReference type="RefSeq" id="WP_159456768.1">
    <property type="nucleotide sequence ID" value="NZ_FWFK01000004.1"/>
</dbReference>
<gene>
    <name evidence="3" type="ORF">ROJ8625_02740</name>
</gene>
<dbReference type="EMBL" id="FWFK01000004">
    <property type="protein sequence ID" value="SLN53628.1"/>
    <property type="molecule type" value="Genomic_DNA"/>
</dbReference>
<name>A0A1X6ZKJ2_9RHOB</name>
<keyword evidence="2" id="KW-1133">Transmembrane helix</keyword>
<feature type="transmembrane region" description="Helical" evidence="2">
    <location>
        <begin position="136"/>
        <end position="156"/>
    </location>
</feature>
<dbReference type="OrthoDB" id="7010242at2"/>
<evidence type="ECO:0000313" key="3">
    <source>
        <dbReference type="EMBL" id="SLN53628.1"/>
    </source>
</evidence>
<feature type="transmembrane region" description="Helical" evidence="2">
    <location>
        <begin position="303"/>
        <end position="329"/>
    </location>
</feature>
<proteinExistence type="predicted"/>
<accession>A0A1X6ZKJ2</accession>
<feature type="region of interest" description="Disordered" evidence="1">
    <location>
        <begin position="471"/>
        <end position="490"/>
    </location>
</feature>
<feature type="transmembrane region" description="Helical" evidence="2">
    <location>
        <begin position="226"/>
        <end position="243"/>
    </location>
</feature>
<keyword evidence="2" id="KW-0812">Transmembrane</keyword>
<keyword evidence="2" id="KW-0472">Membrane</keyword>
<dbReference type="AlphaFoldDB" id="A0A1X6ZKJ2"/>
<evidence type="ECO:0000256" key="1">
    <source>
        <dbReference type="SAM" id="MobiDB-lite"/>
    </source>
</evidence>
<feature type="transmembrane region" description="Helical" evidence="2">
    <location>
        <begin position="43"/>
        <end position="67"/>
    </location>
</feature>
<sequence length="490" mass="51804">MQVLPSTAIVLAVLVLLLARGPYRGLAILFAITPFGMMAAFNLPALGGLSILATDMVVMTFVALTLLRRDVGRDIATTLTRGSLALPLLALLLYAALATLYFPRVFAGATEVFSLSRDANAHGIVRVPLRPDTGNLAQLLRMSLVMAAFLCVAILVQRRPDPRALLTAMKIATGVHVGLGVIDILTNAAGLTALLEPIRTANYALTLGHRMAGLTRMIGGFPEASAFGYYSVGFLGFWLSYWLSERGDTTARTGGWSTGIWLALSAFVVVRSTSSSAYVGAAGFLLVFALIQMRGGTIRLNRATGWIVLLILASLPLVVIGGYAAYALVPGIGEFIDRSLLEKMATKSGVERMSWNAQALVNFLDTNMLGTGLGAVRGSNWLISTLATLGLPGTLLYLLFLWRLFTAPTGGLSPATARLVTAFKMGCLAFLMRALVVHGSANLLDLFFISAGAVQGLVLAAARAPVVRPGLPPGPRGAADTRAMLRSRGA</sequence>
<reference evidence="3 4" key="1">
    <citation type="submission" date="2017-03" db="EMBL/GenBank/DDBJ databases">
        <authorList>
            <person name="Afonso C.L."/>
            <person name="Miller P.J."/>
            <person name="Scott M.A."/>
            <person name="Spackman E."/>
            <person name="Goraichik I."/>
            <person name="Dimitrov K.M."/>
            <person name="Suarez D.L."/>
            <person name="Swayne D.E."/>
        </authorList>
    </citation>
    <scope>NUCLEOTIDE SEQUENCE [LARGE SCALE GENOMIC DNA]</scope>
    <source>
        <strain evidence="3 4">CECT 8625</strain>
    </source>
</reference>
<feature type="transmembrane region" description="Helical" evidence="2">
    <location>
        <begin position="263"/>
        <end position="291"/>
    </location>
</feature>
<feature type="transmembrane region" description="Helical" evidence="2">
    <location>
        <begin position="79"/>
        <end position="102"/>
    </location>
</feature>
<feature type="transmembrane region" description="Helical" evidence="2">
    <location>
        <begin position="381"/>
        <end position="405"/>
    </location>
</feature>